<dbReference type="AlphaFoldDB" id="A0A8G0ZSL5"/>
<reference evidence="3" key="1">
    <citation type="submission" date="2021-02" db="EMBL/GenBank/DDBJ databases">
        <title>Rhodobacter shimadae sp. nov., an aerobic anoxygenic phototrophic bacterium isolated from a hot spring.</title>
        <authorList>
            <person name="Muramatsu S."/>
            <person name="Haruta S."/>
            <person name="Hirose S."/>
            <person name="Hanada S."/>
        </authorList>
    </citation>
    <scope>NUCLEOTIDE SEQUENCE</scope>
    <source>
        <strain evidence="3">N10</strain>
    </source>
</reference>
<evidence type="ECO:0000256" key="2">
    <source>
        <dbReference type="SAM" id="Phobius"/>
    </source>
</evidence>
<sequence>MSSILEKFDFWQLVTLGLLFSTVVIFLTVVVAILTLPGRMAIARKHPDAEAVRTMGLLGFLAVVPWMQAFIWALKPTDKVDIRRLPREERAFTEREIERLKAQRGNLLPEPRKPESPVKPTVEG</sequence>
<keyword evidence="2" id="KW-0812">Transmembrane</keyword>
<feature type="region of interest" description="Disordered" evidence="1">
    <location>
        <begin position="101"/>
        <end position="124"/>
    </location>
</feature>
<feature type="transmembrane region" description="Helical" evidence="2">
    <location>
        <begin position="12"/>
        <end position="34"/>
    </location>
</feature>
<organism evidence="3 4">
    <name type="scientific">Neotabrizicola shimadae</name>
    <dbReference type="NCBI Taxonomy" id="2807096"/>
    <lineage>
        <taxon>Bacteria</taxon>
        <taxon>Pseudomonadati</taxon>
        <taxon>Pseudomonadota</taxon>
        <taxon>Alphaproteobacteria</taxon>
        <taxon>Rhodobacterales</taxon>
        <taxon>Paracoccaceae</taxon>
        <taxon>Neotabrizicola</taxon>
    </lineage>
</organism>
<proteinExistence type="predicted"/>
<accession>A0A8G0ZSL5</accession>
<dbReference type="KEGG" id="nsm:JO391_03885"/>
<protein>
    <recommendedName>
        <fullName evidence="5">Inner membrane protein YiaW</fullName>
    </recommendedName>
</protein>
<evidence type="ECO:0000256" key="1">
    <source>
        <dbReference type="SAM" id="MobiDB-lite"/>
    </source>
</evidence>
<dbReference type="EMBL" id="CP069370">
    <property type="protein sequence ID" value="QYZ70666.1"/>
    <property type="molecule type" value="Genomic_DNA"/>
</dbReference>
<evidence type="ECO:0008006" key="5">
    <source>
        <dbReference type="Google" id="ProtNLM"/>
    </source>
</evidence>
<name>A0A8G0ZSL5_9RHOB</name>
<dbReference type="RefSeq" id="WP_220662883.1">
    <property type="nucleotide sequence ID" value="NZ_CP069370.1"/>
</dbReference>
<keyword evidence="2" id="KW-1133">Transmembrane helix</keyword>
<dbReference type="Proteomes" id="UP000826300">
    <property type="component" value="Chromosome"/>
</dbReference>
<keyword evidence="4" id="KW-1185">Reference proteome</keyword>
<evidence type="ECO:0000313" key="3">
    <source>
        <dbReference type="EMBL" id="QYZ70666.1"/>
    </source>
</evidence>
<evidence type="ECO:0000313" key="4">
    <source>
        <dbReference type="Proteomes" id="UP000826300"/>
    </source>
</evidence>
<feature type="transmembrane region" description="Helical" evidence="2">
    <location>
        <begin position="55"/>
        <end position="74"/>
    </location>
</feature>
<keyword evidence="2" id="KW-0472">Membrane</keyword>
<gene>
    <name evidence="3" type="ORF">JO391_03885</name>
</gene>